<dbReference type="UniPathway" id="UPA00868">
    <property type="reaction ID" value="UER00835"/>
</dbReference>
<dbReference type="GO" id="GO:0019878">
    <property type="term" value="P:lysine biosynthetic process via aminoadipic acid"/>
    <property type="evidence" value="ECO:0007669"/>
    <property type="project" value="TreeGrafter"/>
</dbReference>
<dbReference type="Gene3D" id="3.30.360.10">
    <property type="entry name" value="Dihydrodipicolinate Reductase, domain 2"/>
    <property type="match status" value="1"/>
</dbReference>
<accession>A0A074Z7U3</accession>
<dbReference type="Pfam" id="PF03435">
    <property type="entry name" value="Sacchrp_dh_NADP"/>
    <property type="match status" value="1"/>
</dbReference>
<keyword evidence="6" id="KW-0511">Multifunctional enzyme</keyword>
<dbReference type="SUPFAM" id="SSF55347">
    <property type="entry name" value="Glyceraldehyde-3-phosphate dehydrogenase-like, C-terminal domain"/>
    <property type="match status" value="1"/>
</dbReference>
<evidence type="ECO:0000256" key="4">
    <source>
        <dbReference type="ARBA" id="ARBA00022857"/>
    </source>
</evidence>
<dbReference type="SMART" id="SM01002">
    <property type="entry name" value="AlaDh_PNT_C"/>
    <property type="match status" value="1"/>
</dbReference>
<dbReference type="Pfam" id="PF16653">
    <property type="entry name" value="Sacchrp_dh_C"/>
    <property type="match status" value="1"/>
</dbReference>
<dbReference type="AlphaFoldDB" id="A0A074Z7U3"/>
<dbReference type="GO" id="GO:0004753">
    <property type="term" value="F:saccharopine dehydrogenase activity"/>
    <property type="evidence" value="ECO:0007669"/>
    <property type="project" value="TreeGrafter"/>
</dbReference>
<reference evidence="10 11" key="1">
    <citation type="submission" date="2013-11" db="EMBL/GenBank/DDBJ databases">
        <title>Opisthorchis viverrini - life in the bile duct.</title>
        <authorList>
            <person name="Young N.D."/>
            <person name="Nagarajan N."/>
            <person name="Lin S.J."/>
            <person name="Korhonen P.K."/>
            <person name="Jex A.R."/>
            <person name="Hall R.S."/>
            <person name="Safavi-Hemami H."/>
            <person name="Kaewkong W."/>
            <person name="Bertrand D."/>
            <person name="Gao S."/>
            <person name="Seet Q."/>
            <person name="Wongkham S."/>
            <person name="Teh B.T."/>
            <person name="Wongkham C."/>
            <person name="Intapan P.M."/>
            <person name="Maleewong W."/>
            <person name="Yang X."/>
            <person name="Hu M."/>
            <person name="Wang Z."/>
            <person name="Hofmann A."/>
            <person name="Sternberg P.W."/>
            <person name="Tan P."/>
            <person name="Wang J."/>
            <person name="Gasser R.B."/>
        </authorList>
    </citation>
    <scope>NUCLEOTIDE SEQUENCE [LARGE SCALE GENOMIC DNA]</scope>
</reference>
<dbReference type="CDD" id="cd12189">
    <property type="entry name" value="LKR_SDH_like"/>
    <property type="match status" value="1"/>
</dbReference>
<dbReference type="InterPro" id="IPR036291">
    <property type="entry name" value="NAD(P)-bd_dom_sf"/>
</dbReference>
<dbReference type="GO" id="GO:0033512">
    <property type="term" value="P:L-lysine catabolic process to acetyl-CoA via saccharopine"/>
    <property type="evidence" value="ECO:0007669"/>
    <property type="project" value="UniProtKB-UniPathway"/>
</dbReference>
<dbReference type="SUPFAM" id="SSF52283">
    <property type="entry name" value="Formate/glycerate dehydrogenase catalytic domain-like"/>
    <property type="match status" value="1"/>
</dbReference>
<feature type="domain" description="Alanine dehydrogenase/pyridine nucleotide transhydrogenase NAD(H)-binding" evidence="8">
    <location>
        <begin position="212"/>
        <end position="416"/>
    </location>
</feature>
<keyword evidence="11" id="KW-1185">Reference proteome</keyword>
<dbReference type="FunFam" id="3.30.360.10:FF:000008">
    <property type="entry name" value="Alpha-aminoadipic semialdehyde synthase, mitochondrial"/>
    <property type="match status" value="1"/>
</dbReference>
<evidence type="ECO:0000256" key="5">
    <source>
        <dbReference type="ARBA" id="ARBA00023002"/>
    </source>
</evidence>
<evidence type="ECO:0000313" key="11">
    <source>
        <dbReference type="Proteomes" id="UP000054324"/>
    </source>
</evidence>
<dbReference type="InterPro" id="IPR005097">
    <property type="entry name" value="Sacchrp_dh_NADP-bd"/>
</dbReference>
<gene>
    <name evidence="10" type="ORF">T265_08833</name>
</gene>
<dbReference type="CTD" id="20323012"/>
<dbReference type="PANTHER" id="PTHR11133">
    <property type="entry name" value="SACCHAROPINE DEHYDROGENASE"/>
    <property type="match status" value="1"/>
</dbReference>
<comment type="pathway">
    <text evidence="1">Amino-acid degradation; L-lysine degradation via saccharopine pathway; glutaryl-CoA from L-lysine: step 1/6.</text>
</comment>
<proteinExistence type="inferred from homology"/>
<evidence type="ECO:0000256" key="2">
    <source>
        <dbReference type="ARBA" id="ARBA00004720"/>
    </source>
</evidence>
<dbReference type="InterPro" id="IPR007886">
    <property type="entry name" value="AlaDH/PNT_N"/>
</dbReference>
<evidence type="ECO:0000259" key="9">
    <source>
        <dbReference type="SMART" id="SM01003"/>
    </source>
</evidence>
<dbReference type="SUPFAM" id="SSF51735">
    <property type="entry name" value="NAD(P)-binding Rossmann-fold domains"/>
    <property type="match status" value="1"/>
</dbReference>
<dbReference type="Gene3D" id="3.40.50.720">
    <property type="entry name" value="NAD(P)-binding Rossmann-like Domain"/>
    <property type="match status" value="3"/>
</dbReference>
<dbReference type="EMBL" id="KL596858">
    <property type="protein sequence ID" value="KER23261.1"/>
    <property type="molecule type" value="Genomic_DNA"/>
</dbReference>
<dbReference type="PANTHER" id="PTHR11133:SF22">
    <property type="entry name" value="ALPHA-AMINOADIPIC SEMIALDEHYDE SYNTHASE, MITOCHONDRIAL"/>
    <property type="match status" value="1"/>
</dbReference>
<evidence type="ECO:0000256" key="1">
    <source>
        <dbReference type="ARBA" id="ARBA00004682"/>
    </source>
</evidence>
<dbReference type="STRING" id="6198.A0A074Z7U3"/>
<feature type="domain" description="Alanine dehydrogenase/pyridine nucleotide transhydrogenase N-terminal" evidence="9">
    <location>
        <begin position="38"/>
        <end position="172"/>
    </location>
</feature>
<evidence type="ECO:0000256" key="6">
    <source>
        <dbReference type="ARBA" id="ARBA00023268"/>
    </source>
</evidence>
<keyword evidence="4" id="KW-0521">NADP</keyword>
<dbReference type="FunFam" id="3.40.50.720:FF:000072">
    <property type="entry name" value="Saccharopine dehydrogenase [NADP(+), L-glutamate-forming]"/>
    <property type="match status" value="1"/>
</dbReference>
<dbReference type="RefSeq" id="XP_009173009.1">
    <property type="nucleotide sequence ID" value="XM_009174745.1"/>
</dbReference>
<dbReference type="InterPro" id="IPR007698">
    <property type="entry name" value="AlaDH/PNT_NAD(H)-bd"/>
</dbReference>
<dbReference type="GeneID" id="20323012"/>
<organism evidence="10 11">
    <name type="scientific">Opisthorchis viverrini</name>
    <name type="common">Southeast Asian liver fluke</name>
    <dbReference type="NCBI Taxonomy" id="6198"/>
    <lineage>
        <taxon>Eukaryota</taxon>
        <taxon>Metazoa</taxon>
        <taxon>Spiralia</taxon>
        <taxon>Lophotrochozoa</taxon>
        <taxon>Platyhelminthes</taxon>
        <taxon>Trematoda</taxon>
        <taxon>Digenea</taxon>
        <taxon>Opisthorchiida</taxon>
        <taxon>Opisthorchiata</taxon>
        <taxon>Opisthorchiidae</taxon>
        <taxon>Opisthorchis</taxon>
    </lineage>
</organism>
<dbReference type="GO" id="GO:0005737">
    <property type="term" value="C:cytoplasm"/>
    <property type="evidence" value="ECO:0007669"/>
    <property type="project" value="TreeGrafter"/>
</dbReference>
<dbReference type="SMART" id="SM01003">
    <property type="entry name" value="AlaDh_PNT_N"/>
    <property type="match status" value="1"/>
</dbReference>
<sequence length="948" mass="105476">MFSRLGVPRLCMSGVSFTAHSTLKRSVYRASLLRPVIGIKRETVNLWEQRSPLTPSQVQQLISQHGIRVLVQPSNRRCFTSLEYEAAGAEIAENLEEANLILGVKRPAELRPHDLLQDKTYAFFTHTIKAQPANMKLLDTLLERNIRIIDYECMVNEHNKRVVAFGKHAGMAGTIDIIHGLGIRLLALGHRTPFMHVSIAHNYHNLNEAQQAIRLVGYELALGRLPASIGPLIFVINGDGNVAQGAEKILSNLPAKSISPRQLQHVANHGETNVIYLCKVNPSHYMEHKDGKPFVREEYFRKPEDYRSNFINTIAPYTSVLINATYWDSRIDRILTRENVKSLLNVKANVKGSPLDEACPTLPYRMIAICDISADTNGSIEFTDECTTVDEPFVLYDPRTDEEKRTIAGDGILMCSIDNLPAQLPFEASEHFGTALVPYLPDMVRSNATQPFDRYNAGPVVKNAIIASNGALTPKFQYIDSLRKKTGISNTSSSSKKVLILGAGYVVPSVIEYLSRDKSIELTVVSNIYDQLSELARQYPNILARNMNVLEDNQSLANLVEKSDLVLSLIPWRFHPTVVTECVKQRRNLLTASYCTPNLKEMERSIQQSGITAVMEIGLDPGIDHLLTKECIDNVRAMGGRVISYRSYTGGLPAPENSSNPLRYKFSWSPEAALSTIMNGAKYLENGQIKEVPADGALMKMAVPMDIFPGFNLEGYPNRDSTRYIGLYGLTGCETVIRGTLRYTGYANAVLFMLDLGLLQTHQEDHLKPGAQKLSWRELICQKLGLHSQLTGNELRRAVLSKLGGNQAKYDCLNELGFLSEDTVAQACTPLASTALQLSRYLSYGPNERDLIIMAHELIIDWPDRKQREQRKVSLVVYGKAGQGKAGLAMSRTVGLPVAIAAKMILDGEITEKGIVLPLKPEIYKPILEKLRTEGIQAHETSTLCDMS</sequence>
<dbReference type="InterPro" id="IPR032095">
    <property type="entry name" value="Sacchrp_dh-like_C"/>
</dbReference>
<keyword evidence="5" id="KW-0560">Oxidoreductase</keyword>
<comment type="pathway">
    <text evidence="2">Amino-acid degradation; L-lysine degradation via saccharopine pathway; glutaryl-CoA from L-lysine: step 2/6.</text>
</comment>
<evidence type="ECO:0000313" key="10">
    <source>
        <dbReference type="EMBL" id="KER23261.1"/>
    </source>
</evidence>
<comment type="similarity">
    <text evidence="3">In the N-terminal section; belongs to the AlaDH/PNT family.</text>
</comment>
<evidence type="ECO:0000259" key="8">
    <source>
        <dbReference type="SMART" id="SM01002"/>
    </source>
</evidence>
<evidence type="ECO:0000256" key="3">
    <source>
        <dbReference type="ARBA" id="ARBA00005624"/>
    </source>
</evidence>
<dbReference type="Gene3D" id="1.10.1870.10">
    <property type="entry name" value="Domain 3, Saccharopine reductase"/>
    <property type="match status" value="1"/>
</dbReference>
<dbReference type="Pfam" id="PF05222">
    <property type="entry name" value="AlaDh_PNT_N"/>
    <property type="match status" value="1"/>
</dbReference>
<dbReference type="InterPro" id="IPR051168">
    <property type="entry name" value="AASS"/>
</dbReference>
<dbReference type="OrthoDB" id="10059875at2759"/>
<dbReference type="KEGG" id="ovi:T265_08833"/>
<protein>
    <submittedName>
        <fullName evidence="10">Uncharacterized protein</fullName>
    </submittedName>
</protein>
<evidence type="ECO:0000256" key="7">
    <source>
        <dbReference type="ARBA" id="ARBA00025744"/>
    </source>
</evidence>
<dbReference type="FunFam" id="3.40.50.720:FF:000087">
    <property type="entry name" value="alpha-aminoadipic semialdehyde synthase, mitochondrial"/>
    <property type="match status" value="1"/>
</dbReference>
<comment type="similarity">
    <text evidence="7">In the C-terminal section; belongs to the saccharopine dehydrogenase family.</text>
</comment>
<dbReference type="Proteomes" id="UP000054324">
    <property type="component" value="Unassembled WGS sequence"/>
</dbReference>
<name>A0A074Z7U3_OPIVI</name>